<dbReference type="PROSITE" id="PS50294">
    <property type="entry name" value="WD_REPEATS_REGION"/>
    <property type="match status" value="1"/>
</dbReference>
<dbReference type="SMART" id="SM00320">
    <property type="entry name" value="WD40"/>
    <property type="match status" value="3"/>
</dbReference>
<evidence type="ECO:0000313" key="8">
    <source>
        <dbReference type="EMBL" id="KAJ5246537.1"/>
    </source>
</evidence>
<evidence type="ECO:0000256" key="6">
    <source>
        <dbReference type="PROSITE-ProRule" id="PRU00221"/>
    </source>
</evidence>
<dbReference type="Proteomes" id="UP001150941">
    <property type="component" value="Unassembled WGS sequence"/>
</dbReference>
<comment type="similarity">
    <text evidence="2">Belongs to the WD repeat SWD2 family.</text>
</comment>
<evidence type="ECO:0000313" key="9">
    <source>
        <dbReference type="Proteomes" id="UP001150941"/>
    </source>
</evidence>
<reference evidence="8" key="2">
    <citation type="journal article" date="2023" name="IMA Fungus">
        <title>Comparative genomic study of the Penicillium genus elucidates a diverse pangenome and 15 lateral gene transfer events.</title>
        <authorList>
            <person name="Petersen C."/>
            <person name="Sorensen T."/>
            <person name="Nielsen M.R."/>
            <person name="Sondergaard T.E."/>
            <person name="Sorensen J.L."/>
            <person name="Fitzpatrick D.A."/>
            <person name="Frisvad J.C."/>
            <person name="Nielsen K.L."/>
        </authorList>
    </citation>
    <scope>NUCLEOTIDE SEQUENCE</scope>
    <source>
        <strain evidence="8">IBT 19713</strain>
    </source>
</reference>
<dbReference type="EMBL" id="JAPQKS010000002">
    <property type="protein sequence ID" value="KAJ5246537.1"/>
    <property type="molecule type" value="Genomic_DNA"/>
</dbReference>
<evidence type="ECO:0000256" key="4">
    <source>
        <dbReference type="ARBA" id="ARBA00022737"/>
    </source>
</evidence>
<dbReference type="PANTHER" id="PTHR19861:SF0">
    <property type="entry name" value="WD REPEAT-CONTAINING PROTEIN 82"/>
    <property type="match status" value="1"/>
</dbReference>
<dbReference type="InterPro" id="IPR015943">
    <property type="entry name" value="WD40/YVTN_repeat-like_dom_sf"/>
</dbReference>
<dbReference type="AlphaFoldDB" id="A0A9W9PJR2"/>
<keyword evidence="9" id="KW-1185">Reference proteome</keyword>
<keyword evidence="4" id="KW-0677">Repeat</keyword>
<feature type="repeat" description="WD" evidence="6">
    <location>
        <begin position="39"/>
        <end position="80"/>
    </location>
</feature>
<evidence type="ECO:0008006" key="10">
    <source>
        <dbReference type="Google" id="ProtNLM"/>
    </source>
</evidence>
<dbReference type="PANTHER" id="PTHR19861">
    <property type="entry name" value="WD40 REPEAT PROTEIN SWD2"/>
    <property type="match status" value="1"/>
</dbReference>
<comment type="subcellular location">
    <subcellularLocation>
        <location evidence="1">Nucleus</location>
    </subcellularLocation>
</comment>
<evidence type="ECO:0000256" key="1">
    <source>
        <dbReference type="ARBA" id="ARBA00004123"/>
    </source>
</evidence>
<protein>
    <recommendedName>
        <fullName evidence="10">WD repeat protein</fullName>
    </recommendedName>
</protein>
<organism evidence="8 9">
    <name type="scientific">Penicillium chermesinum</name>
    <dbReference type="NCBI Taxonomy" id="63820"/>
    <lineage>
        <taxon>Eukaryota</taxon>
        <taxon>Fungi</taxon>
        <taxon>Dikarya</taxon>
        <taxon>Ascomycota</taxon>
        <taxon>Pezizomycotina</taxon>
        <taxon>Eurotiomycetes</taxon>
        <taxon>Eurotiomycetidae</taxon>
        <taxon>Eurotiales</taxon>
        <taxon>Aspergillaceae</taxon>
        <taxon>Penicillium</taxon>
    </lineage>
</organism>
<dbReference type="InterPro" id="IPR036322">
    <property type="entry name" value="WD40_repeat_dom_sf"/>
</dbReference>
<name>A0A9W9PJR2_9EURO</name>
<dbReference type="GO" id="GO:0048188">
    <property type="term" value="C:Set1C/COMPASS complex"/>
    <property type="evidence" value="ECO:0007669"/>
    <property type="project" value="TreeGrafter"/>
</dbReference>
<accession>A0A9W9PJR2</accession>
<dbReference type="GeneID" id="83198120"/>
<dbReference type="Pfam" id="PF00400">
    <property type="entry name" value="WD40"/>
    <property type="match status" value="2"/>
</dbReference>
<dbReference type="Gene3D" id="2.130.10.10">
    <property type="entry name" value="YVTN repeat-like/Quinoprotein amine dehydrogenase"/>
    <property type="match status" value="2"/>
</dbReference>
<feature type="region of interest" description="Disordered" evidence="7">
    <location>
        <begin position="1"/>
        <end position="24"/>
    </location>
</feature>
<evidence type="ECO:0000256" key="3">
    <source>
        <dbReference type="ARBA" id="ARBA00022574"/>
    </source>
</evidence>
<dbReference type="GO" id="GO:0016070">
    <property type="term" value="P:RNA metabolic process"/>
    <property type="evidence" value="ECO:0007669"/>
    <property type="project" value="UniProtKB-ARBA"/>
</dbReference>
<keyword evidence="5" id="KW-0539">Nucleus</keyword>
<dbReference type="InterPro" id="IPR037867">
    <property type="entry name" value="Swd2/WDR82"/>
</dbReference>
<dbReference type="InterPro" id="IPR001680">
    <property type="entry name" value="WD40_rpt"/>
</dbReference>
<comment type="caution">
    <text evidence="8">The sequence shown here is derived from an EMBL/GenBank/DDBJ whole genome shotgun (WGS) entry which is preliminary data.</text>
</comment>
<reference evidence="8" key="1">
    <citation type="submission" date="2022-11" db="EMBL/GenBank/DDBJ databases">
        <authorList>
            <person name="Petersen C."/>
        </authorList>
    </citation>
    <scope>NUCLEOTIDE SEQUENCE</scope>
    <source>
        <strain evidence="8">IBT 19713</strain>
    </source>
</reference>
<feature type="compositionally biased region" description="Polar residues" evidence="7">
    <location>
        <begin position="1"/>
        <end position="21"/>
    </location>
</feature>
<sequence length="367" mass="40497">MTDQPQPQSAHTPSHDPQPTQALPDVIRSFRPAKQFRGPKPESTYVTSLDFDDQGEFLVGAGDDDTVQIYDVKEGKSKKSVPSKKYGVHLARYTHHPRQVLHASTKVDHALRLLDLHNEGFVRYFTGHTDKVTCLTMSPGGDSFVSCSKDNTVTLWDVGSRNPQGKLNLSTPYLAAFDPSASVIAIASQSTSSVLLYDFRNYDKAPFATFDISPFEEFYTPSTRRCAWTRLEFSNDGKHLMIGTDLHGHYILDAFEGTLTAFLAGKAGSPGRAAPVSTTGKPLGQGDATFTPDGRYVLGGNGSQPDVLVWDLQQNPDHNKVLLPMTKLSHRGMTALIEFNPRFNMLATADRDAFFWTPDDISKPSEK</sequence>
<evidence type="ECO:0000256" key="5">
    <source>
        <dbReference type="ARBA" id="ARBA00023242"/>
    </source>
</evidence>
<proteinExistence type="inferred from homology"/>
<dbReference type="OrthoDB" id="27537at2759"/>
<gene>
    <name evidence="8" type="ORF">N7468_001520</name>
</gene>
<dbReference type="SUPFAM" id="SSF50978">
    <property type="entry name" value="WD40 repeat-like"/>
    <property type="match status" value="1"/>
</dbReference>
<evidence type="ECO:0000256" key="7">
    <source>
        <dbReference type="SAM" id="MobiDB-lite"/>
    </source>
</evidence>
<feature type="repeat" description="WD" evidence="6">
    <location>
        <begin position="125"/>
        <end position="158"/>
    </location>
</feature>
<dbReference type="PROSITE" id="PS50082">
    <property type="entry name" value="WD_REPEATS_2"/>
    <property type="match status" value="2"/>
</dbReference>
<keyword evidence="3 6" id="KW-0853">WD repeat</keyword>
<dbReference type="RefSeq" id="XP_058333958.1">
    <property type="nucleotide sequence ID" value="XM_058470817.1"/>
</dbReference>
<dbReference type="GO" id="GO:0003682">
    <property type="term" value="F:chromatin binding"/>
    <property type="evidence" value="ECO:0007669"/>
    <property type="project" value="TreeGrafter"/>
</dbReference>
<evidence type="ECO:0000256" key="2">
    <source>
        <dbReference type="ARBA" id="ARBA00005616"/>
    </source>
</evidence>